<dbReference type="EMBL" id="CP096983">
    <property type="protein sequence ID" value="URZ10225.1"/>
    <property type="molecule type" value="Genomic_DNA"/>
</dbReference>
<protein>
    <recommendedName>
        <fullName evidence="2">Transposase DDE domain-containing protein</fullName>
    </recommendedName>
</protein>
<evidence type="ECO:0000256" key="1">
    <source>
        <dbReference type="SAM" id="Phobius"/>
    </source>
</evidence>
<dbReference type="InterPro" id="IPR025668">
    <property type="entry name" value="Tnp_DDE_dom"/>
</dbReference>
<accession>A0A9Q8UG42</accession>
<dbReference type="KEGG" id="crw:CROST_043830"/>
<organism evidence="4 7">
    <name type="scientific">Clostridium felsineum</name>
    <dbReference type="NCBI Taxonomy" id="36839"/>
    <lineage>
        <taxon>Bacteria</taxon>
        <taxon>Bacillati</taxon>
        <taxon>Bacillota</taxon>
        <taxon>Clostridia</taxon>
        <taxon>Eubacteriales</taxon>
        <taxon>Clostridiaceae</taxon>
        <taxon>Clostridium</taxon>
    </lineage>
</organism>
<dbReference type="Pfam" id="PF13701">
    <property type="entry name" value="DDE_Tnp_1_4"/>
    <property type="match status" value="1"/>
</dbReference>
<keyword evidence="7" id="KW-1185">Reference proteome</keyword>
<dbReference type="KEGG" id="crw:CROST_009330"/>
<dbReference type="KEGG" id="crw:CROST_007840"/>
<evidence type="ECO:0000259" key="2">
    <source>
        <dbReference type="Pfam" id="PF13701"/>
    </source>
</evidence>
<evidence type="ECO:0000313" key="6">
    <source>
        <dbReference type="EMBL" id="URZ13617.1"/>
    </source>
</evidence>
<proteinExistence type="predicted"/>
<keyword evidence="1" id="KW-0812">Transmembrane</keyword>
<dbReference type="EMBL" id="CP096983">
    <property type="protein sequence ID" value="URZ10076.1"/>
    <property type="molecule type" value="Genomic_DNA"/>
</dbReference>
<name>A0A9Q8UG42_9CLOT</name>
<sequence>MNNFTFTQDNCKEETTSTWLISVLQFGSKLEVFKAFENFKLNMKKVKYSVSQKLITTMMSIIIGCETTKDINEKLAVEKLALNMFNMDAAPDQSQINELIRRFDSESINQLQDIHHNLFMNHSNSINSCTKVVVDCDQTGLIANGKSFELAEKGYFSKKKNQRGYQLSVAFTGEHSETVAMFLDSGNTHCTDHYDDLLNAIISKYKEQLYNGNLILRTDSGYGSTDNIEKLISIPNLKFVTKGYSPKTASNIAKNIDYSEYIQADESAWVYELPETNGVRYILVQTLSKKGNLKYSLLVTNISVNDMNAVEIFHFYNKRQTIEAFFKMAKNVYHIKNLRTSKFYGIYGFLWLVFITHNLVSWFKSTVLYGTKLENIGVRVLVKTIGNIRGFVTRSSNGITINIPPITRLTKLIVDALCAPKYIQITFDI</sequence>
<evidence type="ECO:0000313" key="5">
    <source>
        <dbReference type="EMBL" id="URZ10480.1"/>
    </source>
</evidence>
<dbReference type="InterPro" id="IPR012337">
    <property type="entry name" value="RNaseH-like_sf"/>
</dbReference>
<dbReference type="EMBL" id="CP096983">
    <property type="protein sequence ID" value="URZ13617.1"/>
    <property type="molecule type" value="Genomic_DNA"/>
</dbReference>
<gene>
    <name evidence="3" type="ORF">CROST_007840</name>
    <name evidence="4" type="ORF">CROST_009330</name>
    <name evidence="5" type="ORF">CROST_011900</name>
    <name evidence="6" type="ORF">CROST_043830</name>
</gene>
<feature type="domain" description="Transposase DDE" evidence="2">
    <location>
        <begin position="42"/>
        <end position="409"/>
    </location>
</feature>
<dbReference type="AlphaFoldDB" id="A0A9Q8UG42"/>
<evidence type="ECO:0000313" key="3">
    <source>
        <dbReference type="EMBL" id="URZ10076.1"/>
    </source>
</evidence>
<dbReference type="EMBL" id="CP096983">
    <property type="protein sequence ID" value="URZ10480.1"/>
    <property type="molecule type" value="Genomic_DNA"/>
</dbReference>
<dbReference type="Proteomes" id="UP000190951">
    <property type="component" value="Chromosome"/>
</dbReference>
<keyword evidence="1" id="KW-0472">Membrane</keyword>
<dbReference type="RefSeq" id="WP_077836253.1">
    <property type="nucleotide sequence ID" value="NZ_CP096983.1"/>
</dbReference>
<dbReference type="SUPFAM" id="SSF53098">
    <property type="entry name" value="Ribonuclease H-like"/>
    <property type="match status" value="1"/>
</dbReference>
<keyword evidence="1" id="KW-1133">Transmembrane helix</keyword>
<reference evidence="4 7" key="1">
    <citation type="submission" date="2022-04" db="EMBL/GenBank/DDBJ databases">
        <title>Genome sequence of C. roseum typestrain.</title>
        <authorList>
            <person name="Poehlein A."/>
            <person name="Schoch T."/>
            <person name="Duerre P."/>
            <person name="Daniel R."/>
        </authorList>
    </citation>
    <scope>NUCLEOTIDE SEQUENCE [LARGE SCALE GENOMIC DNA]</scope>
    <source>
        <strain evidence="4 7">DSM 7320</strain>
    </source>
</reference>
<evidence type="ECO:0000313" key="7">
    <source>
        <dbReference type="Proteomes" id="UP000190951"/>
    </source>
</evidence>
<evidence type="ECO:0000313" key="4">
    <source>
        <dbReference type="EMBL" id="URZ10225.1"/>
    </source>
</evidence>
<dbReference type="KEGG" id="crw:CROST_011900"/>
<feature type="transmembrane region" description="Helical" evidence="1">
    <location>
        <begin position="344"/>
        <end position="363"/>
    </location>
</feature>